<evidence type="ECO:0000313" key="2">
    <source>
        <dbReference type="EMBL" id="QEE24407.1"/>
    </source>
</evidence>
<gene>
    <name evidence="2" type="ORF">CS053_07725</name>
</gene>
<evidence type="ECO:0000259" key="1">
    <source>
        <dbReference type="Pfam" id="PF20736"/>
    </source>
</evidence>
<accession>A0A5B9E2D2</accession>
<organism evidence="2 3">
    <name type="scientific">Rhodanobacter glycinis</name>
    <dbReference type="NCBI Taxonomy" id="582702"/>
    <lineage>
        <taxon>Bacteria</taxon>
        <taxon>Pseudomonadati</taxon>
        <taxon>Pseudomonadota</taxon>
        <taxon>Gammaproteobacteria</taxon>
        <taxon>Lysobacterales</taxon>
        <taxon>Rhodanobacteraceae</taxon>
        <taxon>Rhodanobacter</taxon>
    </lineage>
</organism>
<sequence length="207" mass="22455">MRQPVHSLRTALARAAADPASGNQLPRESLTRFALTLAKPVTMALNLRVPAWIGPDAGVRLNGKALAVFASPGSYLTLRREWHDGDRIELELPMTLISETLPGDDSLRAVRYGPLVLAARLSSKGITHDMQYAEMWAAPKPEPTPQAAPQIAGNAPDKLDWIVPAKMPLAFTARTRHGEVPVVPLNQIRGERYAVYWQAEPAAASGA</sequence>
<dbReference type="EMBL" id="CP042807">
    <property type="protein sequence ID" value="QEE24407.1"/>
    <property type="molecule type" value="Genomic_DNA"/>
</dbReference>
<reference evidence="2 3" key="1">
    <citation type="submission" date="2019-08" db="EMBL/GenBank/DDBJ databases">
        <title>Complete genome sequence of Rhodanobacter glycinis strain T01E-68 isolated from tomato root.</title>
        <authorList>
            <person name="Weon H.-Y."/>
            <person name="Lee S.A."/>
        </authorList>
    </citation>
    <scope>NUCLEOTIDE SEQUENCE [LARGE SCALE GENOMIC DNA]</scope>
    <source>
        <strain evidence="2 3">T01E-68</strain>
    </source>
</reference>
<feature type="domain" description="Non-reducing end beta-L-arabinofuranosidase-like GH127 middle" evidence="1">
    <location>
        <begin position="23"/>
        <end position="94"/>
    </location>
</feature>
<dbReference type="Pfam" id="PF20736">
    <property type="entry name" value="Glyco_hydro127M"/>
    <property type="match status" value="1"/>
</dbReference>
<name>A0A5B9E2D2_9GAMM</name>
<dbReference type="AlphaFoldDB" id="A0A5B9E2D2"/>
<dbReference type="PANTHER" id="PTHR31151">
    <property type="entry name" value="PROLINE-TRNA LIGASE (DUF1680)"/>
    <property type="match status" value="1"/>
</dbReference>
<protein>
    <recommendedName>
        <fullName evidence="1">Non-reducing end beta-L-arabinofuranosidase-like GH127 middle domain-containing protein</fullName>
    </recommendedName>
</protein>
<dbReference type="PANTHER" id="PTHR31151:SF0">
    <property type="entry name" value="PROLINE-TRNA LIGASE (DUF1680)"/>
    <property type="match status" value="1"/>
</dbReference>
<dbReference type="KEGG" id="rgl:CS053_07725"/>
<dbReference type="InterPro" id="IPR049046">
    <property type="entry name" value="Beta-AFase-like_GH127_middle"/>
</dbReference>
<evidence type="ECO:0000313" key="3">
    <source>
        <dbReference type="Proteomes" id="UP000321807"/>
    </source>
</evidence>
<proteinExistence type="predicted"/>
<dbReference type="Proteomes" id="UP000321807">
    <property type="component" value="Chromosome"/>
</dbReference>